<feature type="transmembrane region" description="Helical" evidence="9">
    <location>
        <begin position="124"/>
        <end position="147"/>
    </location>
</feature>
<dbReference type="RefSeq" id="XP_008286025.1">
    <property type="nucleotide sequence ID" value="XM_008287803.1"/>
</dbReference>
<dbReference type="PRINTS" id="PR00237">
    <property type="entry name" value="GPCRRHODOPSN"/>
</dbReference>
<keyword evidence="3 9" id="KW-1133">Transmembrane helix</keyword>
<feature type="domain" description="G-protein coupled receptors family 1 profile" evidence="10">
    <location>
        <begin position="22"/>
        <end position="349"/>
    </location>
</feature>
<evidence type="ECO:0000256" key="9">
    <source>
        <dbReference type="SAM" id="Phobius"/>
    </source>
</evidence>
<keyword evidence="5 9" id="KW-0472">Membrane</keyword>
<feature type="region of interest" description="Disordered" evidence="8">
    <location>
        <begin position="210"/>
        <end position="293"/>
    </location>
</feature>
<evidence type="ECO:0000256" key="8">
    <source>
        <dbReference type="SAM" id="MobiDB-lite"/>
    </source>
</evidence>
<dbReference type="SUPFAM" id="SSF81321">
    <property type="entry name" value="Family A G protein-coupled receptor-like"/>
    <property type="match status" value="1"/>
</dbReference>
<evidence type="ECO:0000313" key="11">
    <source>
        <dbReference type="Proteomes" id="UP000694891"/>
    </source>
</evidence>
<reference evidence="12" key="1">
    <citation type="submission" date="2025-08" db="UniProtKB">
        <authorList>
            <consortium name="RefSeq"/>
        </authorList>
    </citation>
    <scope>IDENTIFICATION</scope>
</reference>
<dbReference type="PANTHER" id="PTHR24238:SF57">
    <property type="entry name" value="G-PROTEIN COUPLED RECEPTOR 83"/>
    <property type="match status" value="1"/>
</dbReference>
<feature type="compositionally biased region" description="Polar residues" evidence="8">
    <location>
        <begin position="278"/>
        <end position="291"/>
    </location>
</feature>
<dbReference type="CTD" id="565950"/>
<evidence type="ECO:0000256" key="6">
    <source>
        <dbReference type="ARBA" id="ARBA00023170"/>
    </source>
</evidence>
<protein>
    <submittedName>
        <fullName evidence="12">Chemokine XC receptor 1</fullName>
    </submittedName>
</protein>
<evidence type="ECO:0000256" key="2">
    <source>
        <dbReference type="ARBA" id="ARBA00022692"/>
    </source>
</evidence>
<evidence type="ECO:0000256" key="7">
    <source>
        <dbReference type="ARBA" id="ARBA00023224"/>
    </source>
</evidence>
<keyword evidence="4" id="KW-0297">G-protein coupled receptor</keyword>
<dbReference type="InterPro" id="IPR000276">
    <property type="entry name" value="GPCR_Rhodpsn"/>
</dbReference>
<keyword evidence="2 9" id="KW-0812">Transmembrane</keyword>
<feature type="transmembrane region" description="Helical" evidence="9">
    <location>
        <begin position="333"/>
        <end position="353"/>
    </location>
</feature>
<evidence type="ECO:0000313" key="12">
    <source>
        <dbReference type="RefSeq" id="XP_008286025.1"/>
    </source>
</evidence>
<evidence type="ECO:0000256" key="5">
    <source>
        <dbReference type="ARBA" id="ARBA00023136"/>
    </source>
</evidence>
<dbReference type="Proteomes" id="UP000694891">
    <property type="component" value="Unplaced"/>
</dbReference>
<evidence type="ECO:0000256" key="1">
    <source>
        <dbReference type="ARBA" id="ARBA00004141"/>
    </source>
</evidence>
<proteinExistence type="predicted"/>
<dbReference type="Gene3D" id="1.20.1070.10">
    <property type="entry name" value="Rhodopsin 7-helix transmembrane proteins"/>
    <property type="match status" value="1"/>
</dbReference>
<feature type="compositionally biased region" description="Basic and acidic residues" evidence="8">
    <location>
        <begin position="211"/>
        <end position="235"/>
    </location>
</feature>
<feature type="transmembrane region" description="Helical" evidence="9">
    <location>
        <begin position="301"/>
        <end position="321"/>
    </location>
</feature>
<organism evidence="11 12">
    <name type="scientific">Stegastes partitus</name>
    <name type="common">bicolor damselfish</name>
    <dbReference type="NCBI Taxonomy" id="144197"/>
    <lineage>
        <taxon>Eukaryota</taxon>
        <taxon>Metazoa</taxon>
        <taxon>Chordata</taxon>
        <taxon>Craniata</taxon>
        <taxon>Vertebrata</taxon>
        <taxon>Euteleostomi</taxon>
        <taxon>Actinopterygii</taxon>
        <taxon>Neopterygii</taxon>
        <taxon>Teleostei</taxon>
        <taxon>Neoteleostei</taxon>
        <taxon>Acanthomorphata</taxon>
        <taxon>Ovalentaria</taxon>
        <taxon>Pomacentridae</taxon>
        <taxon>Stegastes</taxon>
    </lineage>
</organism>
<dbReference type="CDD" id="cd00637">
    <property type="entry name" value="7tm_classA_rhodopsin-like"/>
    <property type="match status" value="1"/>
</dbReference>
<dbReference type="GO" id="GO:0005886">
    <property type="term" value="C:plasma membrane"/>
    <property type="evidence" value="ECO:0007669"/>
    <property type="project" value="TreeGrafter"/>
</dbReference>
<gene>
    <name evidence="12" type="primary">ora5</name>
</gene>
<name>A0A9Y4K180_9TELE</name>
<dbReference type="AlphaFoldDB" id="A0A9Y4K180"/>
<dbReference type="GO" id="GO:0008188">
    <property type="term" value="F:neuropeptide receptor activity"/>
    <property type="evidence" value="ECO:0007669"/>
    <property type="project" value="TreeGrafter"/>
</dbReference>
<keyword evidence="6 12" id="KW-0675">Receptor</keyword>
<evidence type="ECO:0000259" key="10">
    <source>
        <dbReference type="PROSITE" id="PS50262"/>
    </source>
</evidence>
<keyword evidence="11" id="KW-1185">Reference proteome</keyword>
<dbReference type="InterPro" id="IPR017452">
    <property type="entry name" value="GPCR_Rhodpsn_7TM"/>
</dbReference>
<evidence type="ECO:0000256" key="3">
    <source>
        <dbReference type="ARBA" id="ARBA00022989"/>
    </source>
</evidence>
<feature type="transmembrane region" description="Helical" evidence="9">
    <location>
        <begin position="176"/>
        <end position="202"/>
    </location>
</feature>
<dbReference type="PROSITE" id="PS50262">
    <property type="entry name" value="G_PROTEIN_RECEP_F1_2"/>
    <property type="match status" value="1"/>
</dbReference>
<keyword evidence="7" id="KW-0807">Transducer</keyword>
<sequence>MDAEELIESIIRALMFIAGILGNSWLAICSLPKQKSGIRTNEVLFINLALSNLITNCLVDLPDTIADFNGRWFLGETFCGVFRFSADLSETSSIFTTFFISAFWHQKLVGSLKRGGAPVQLDNLLLVGCLLAGSWTVAVVFSVPHFFFVSVEGGNGSEDDCLDVFPNPLAQQTYEVIYLTVANAFPIAGIVFASAQIVITLYQNQRRIRGHGSDQTKEAVREENKSLENRDDERSISTVSAPGISKDLDPSCPSDKSAHIAPFNGETESRAGAKPNVSRPNQMPSKPSSNTSSQVRAAKSVVAVASVVLVCWLTHLLLRITNSIHTSSIVVEVASYIAASYTCIIPYIFLHGVKKLSCKCKR</sequence>
<dbReference type="Pfam" id="PF00001">
    <property type="entry name" value="7tm_1"/>
    <property type="match status" value="1"/>
</dbReference>
<accession>A0A9Y4K180</accession>
<feature type="transmembrane region" description="Helical" evidence="9">
    <location>
        <begin position="12"/>
        <end position="31"/>
    </location>
</feature>
<dbReference type="PANTHER" id="PTHR24238">
    <property type="entry name" value="G-PROTEIN COUPLED RECEPTOR"/>
    <property type="match status" value="1"/>
</dbReference>
<evidence type="ECO:0000256" key="4">
    <source>
        <dbReference type="ARBA" id="ARBA00023040"/>
    </source>
</evidence>
<comment type="subcellular location">
    <subcellularLocation>
        <location evidence="1">Membrane</location>
        <topology evidence="1">Multi-pass membrane protein</topology>
    </subcellularLocation>
</comment>